<dbReference type="RefSeq" id="WP_176329782.1">
    <property type="nucleotide sequence ID" value="NZ_MSLT01000012.1"/>
</dbReference>
<dbReference type="Gene3D" id="3.40.50.150">
    <property type="entry name" value="Vaccinia Virus protein VP39"/>
    <property type="match status" value="1"/>
</dbReference>
<dbReference type="EMBL" id="MSLT01000012">
    <property type="protein sequence ID" value="OUD14203.1"/>
    <property type="molecule type" value="Genomic_DNA"/>
</dbReference>
<dbReference type="GO" id="GO:0032259">
    <property type="term" value="P:methylation"/>
    <property type="evidence" value="ECO:0007669"/>
    <property type="project" value="UniProtKB-KW"/>
</dbReference>
<gene>
    <name evidence="7" type="ORF">TPSD3_07685</name>
</gene>
<keyword evidence="5" id="KW-0680">Restriction system</keyword>
<evidence type="ECO:0000313" key="7">
    <source>
        <dbReference type="EMBL" id="OUD14203.1"/>
    </source>
</evidence>
<evidence type="ECO:0000256" key="3">
    <source>
        <dbReference type="ARBA" id="ARBA00022679"/>
    </source>
</evidence>
<dbReference type="PANTHER" id="PTHR33841">
    <property type="entry name" value="DNA METHYLTRANSFERASE YEEA-RELATED"/>
    <property type="match status" value="1"/>
</dbReference>
<dbReference type="InterPro" id="IPR050953">
    <property type="entry name" value="N4_N6_ade-DNA_methylase"/>
</dbReference>
<keyword evidence="8" id="KW-1185">Reference proteome</keyword>
<evidence type="ECO:0000256" key="2">
    <source>
        <dbReference type="ARBA" id="ARBA00022603"/>
    </source>
</evidence>
<dbReference type="GO" id="GO:0009307">
    <property type="term" value="P:DNA restriction-modification system"/>
    <property type="evidence" value="ECO:0007669"/>
    <property type="project" value="UniProtKB-KW"/>
</dbReference>
<comment type="catalytic activity">
    <reaction evidence="6">
        <text>a 2'-deoxyadenosine in DNA + S-adenosyl-L-methionine = an N(6)-methyl-2'-deoxyadenosine in DNA + S-adenosyl-L-homocysteine + H(+)</text>
        <dbReference type="Rhea" id="RHEA:15197"/>
        <dbReference type="Rhea" id="RHEA-COMP:12418"/>
        <dbReference type="Rhea" id="RHEA-COMP:12419"/>
        <dbReference type="ChEBI" id="CHEBI:15378"/>
        <dbReference type="ChEBI" id="CHEBI:57856"/>
        <dbReference type="ChEBI" id="CHEBI:59789"/>
        <dbReference type="ChEBI" id="CHEBI:90615"/>
        <dbReference type="ChEBI" id="CHEBI:90616"/>
        <dbReference type="EC" id="2.1.1.72"/>
    </reaction>
</comment>
<dbReference type="EC" id="2.1.1.72" evidence="1"/>
<sequence>MPTKSIHQAQFGDFQTPIPLAQKIVSILKKNHHLNPDIIIEPTCGQGAFILAAYQAFTHATILGFEINPDYVKNSQQLLPDNKQVIVKQADFFNTDWATIIASLQGYLLIIGNPPWVTNSALSVLNSQNIPEKSNFHQQKGIEAITGSSNFDVSEFILLQLLHLFTKRDGTLAFLCKYAVARKVMRRLRKNTIYRLFFSIYLIDTKKYFSANVESCLLVVTTDAGDVDCQVYASLDAPQPDRFIGQREGDMVSHLYLYEKWRHLRGEESHYIWRSGIKHDCAKIMELEPVNGGYKNGLGEFIECETDYLYPLLKSSDLAHGDIGVYRKVVIVPQKFVGENTAVIKKIAPKTWDYLIRHKEYLAKRKSVIYQNKPEFSIFGVGDYSFKPWKIAISGLYKTLNFTLVGTLDGKTVLFDDTVNFLSFNTQEEALFIYALLTSEPALEFFNSIIFWDEKRPITIQLLKRLSLKALSKELGLFSQYQRWTEQSQLDMLESR</sequence>
<evidence type="ECO:0000256" key="6">
    <source>
        <dbReference type="ARBA" id="ARBA00047942"/>
    </source>
</evidence>
<dbReference type="AlphaFoldDB" id="A0A251X954"/>
<dbReference type="PANTHER" id="PTHR33841:SF5">
    <property type="entry name" value="DNA METHYLASE (MODIFICATION METHYLASE) (METHYLTRANSFERASE)-RELATED"/>
    <property type="match status" value="1"/>
</dbReference>
<protein>
    <recommendedName>
        <fullName evidence="1">site-specific DNA-methyltransferase (adenine-specific)</fullName>
        <ecNumber evidence="1">2.1.1.72</ecNumber>
    </recommendedName>
</protein>
<name>A0A251X954_9GAMM</name>
<accession>A0A251X954</accession>
<dbReference type="REBASE" id="195468">
    <property type="entry name" value="M.TpsD3ORF7685P"/>
</dbReference>
<dbReference type="Proteomes" id="UP000194798">
    <property type="component" value="Unassembled WGS sequence"/>
</dbReference>
<dbReference type="SUPFAM" id="SSF53335">
    <property type="entry name" value="S-adenosyl-L-methionine-dependent methyltransferases"/>
    <property type="match status" value="1"/>
</dbReference>
<evidence type="ECO:0000256" key="5">
    <source>
        <dbReference type="ARBA" id="ARBA00022747"/>
    </source>
</evidence>
<keyword evidence="2 7" id="KW-0489">Methyltransferase</keyword>
<reference evidence="7 8" key="1">
    <citation type="submission" date="2016-12" db="EMBL/GenBank/DDBJ databases">
        <title>Thioflexothrix psekupsii D3 genome sequencing and assembly.</title>
        <authorList>
            <person name="Fomenkov A."/>
            <person name="Vincze T."/>
            <person name="Grabovich M."/>
            <person name="Anton B.P."/>
            <person name="Dubinina G."/>
            <person name="Orlova M."/>
            <person name="Belousova E."/>
            <person name="Roberts R.J."/>
        </authorList>
    </citation>
    <scope>NUCLEOTIDE SEQUENCE [LARGE SCALE GENOMIC DNA]</scope>
    <source>
        <strain evidence="7">D3</strain>
    </source>
</reference>
<dbReference type="PRINTS" id="PR00507">
    <property type="entry name" value="N12N6MTFRASE"/>
</dbReference>
<evidence type="ECO:0000256" key="1">
    <source>
        <dbReference type="ARBA" id="ARBA00011900"/>
    </source>
</evidence>
<organism evidence="7 8">
    <name type="scientific">Thioflexithrix psekupsensis</name>
    <dbReference type="NCBI Taxonomy" id="1570016"/>
    <lineage>
        <taxon>Bacteria</taxon>
        <taxon>Pseudomonadati</taxon>
        <taxon>Pseudomonadota</taxon>
        <taxon>Gammaproteobacteria</taxon>
        <taxon>Thiotrichales</taxon>
        <taxon>Thioflexithrix</taxon>
    </lineage>
</organism>
<comment type="caution">
    <text evidence="7">The sequence shown here is derived from an EMBL/GenBank/DDBJ whole genome shotgun (WGS) entry which is preliminary data.</text>
</comment>
<dbReference type="InterPro" id="IPR029063">
    <property type="entry name" value="SAM-dependent_MTases_sf"/>
</dbReference>
<evidence type="ECO:0000313" key="8">
    <source>
        <dbReference type="Proteomes" id="UP000194798"/>
    </source>
</evidence>
<keyword evidence="3 7" id="KW-0808">Transferase</keyword>
<keyword evidence="4" id="KW-0949">S-adenosyl-L-methionine</keyword>
<dbReference type="GO" id="GO:0009007">
    <property type="term" value="F:site-specific DNA-methyltransferase (adenine-specific) activity"/>
    <property type="evidence" value="ECO:0007669"/>
    <property type="project" value="UniProtKB-EC"/>
</dbReference>
<evidence type="ECO:0000256" key="4">
    <source>
        <dbReference type="ARBA" id="ARBA00022691"/>
    </source>
</evidence>
<proteinExistence type="predicted"/>